<feature type="region of interest" description="Disordered" evidence="1">
    <location>
        <begin position="90"/>
        <end position="129"/>
    </location>
</feature>
<proteinExistence type="predicted"/>
<dbReference type="EMBL" id="JAPQKQ010000006">
    <property type="protein sequence ID" value="KAJ5192629.1"/>
    <property type="molecule type" value="Genomic_DNA"/>
</dbReference>
<evidence type="ECO:0000256" key="1">
    <source>
        <dbReference type="SAM" id="MobiDB-lite"/>
    </source>
</evidence>
<dbReference type="InterPro" id="IPR018306">
    <property type="entry name" value="Phage_T5_Orf172_DNA-bd"/>
</dbReference>
<dbReference type="Pfam" id="PF10544">
    <property type="entry name" value="T5orf172"/>
    <property type="match status" value="1"/>
</dbReference>
<comment type="caution">
    <text evidence="3">The sequence shown here is derived from an EMBL/GenBank/DDBJ whole genome shotgun (WGS) entry which is preliminary data.</text>
</comment>
<name>A0A9W9J8U6_9EURO</name>
<protein>
    <recommendedName>
        <fullName evidence="2">Bacteriophage T5 Orf172 DNA-binding domain-containing protein</fullName>
    </recommendedName>
</protein>
<organism evidence="3 4">
    <name type="scientific">Penicillium cf. viridicatum</name>
    <dbReference type="NCBI Taxonomy" id="2972119"/>
    <lineage>
        <taxon>Eukaryota</taxon>
        <taxon>Fungi</taxon>
        <taxon>Dikarya</taxon>
        <taxon>Ascomycota</taxon>
        <taxon>Pezizomycotina</taxon>
        <taxon>Eurotiomycetes</taxon>
        <taxon>Eurotiomycetidae</taxon>
        <taxon>Eurotiales</taxon>
        <taxon>Aspergillaceae</taxon>
        <taxon>Penicillium</taxon>
    </lineage>
</organism>
<evidence type="ECO:0000313" key="3">
    <source>
        <dbReference type="EMBL" id="KAJ5192629.1"/>
    </source>
</evidence>
<dbReference type="Proteomes" id="UP001150942">
    <property type="component" value="Unassembled WGS sequence"/>
</dbReference>
<dbReference type="InterPro" id="IPR053006">
    <property type="entry name" value="Meiosis_regulatory"/>
</dbReference>
<reference evidence="3" key="1">
    <citation type="submission" date="2022-11" db="EMBL/GenBank/DDBJ databases">
        <authorList>
            <person name="Petersen C."/>
        </authorList>
    </citation>
    <scope>NUCLEOTIDE SEQUENCE</scope>
    <source>
        <strain evidence="3">IBT 20477</strain>
    </source>
</reference>
<sequence length="454" mass="52395">MFSLIFEKSLQCRLHDLCGSQPLIVPFRSHNARNLSIPDKSHPNSRCDEAAATKLLYQTEDSTESKVEVKGRSHLIAKLEITSQILITQGEEPAEENNQKRRFLKTKPAPKLNRRRKSNQLSSNDRSDMHDVGEHFEVLSPENVSSFSFILEPTTSKRFCREKIEFWLPKNPHEITMEFSRPGMVLLRPPVLMHATSGPTKKSFPSKKVVLDAIAEPRISTTLPVGEITRSGDHGKEKQAGLGLNEVNPIQKFKPYTSKIITQNLSERLRELLTKPLSTSDLKFKGSMYIFWQQGNFGYLKIGRSGNVRRRFREWSNQCKKDMGIHFPDFARETSNDQRVLKEVAHICRVEALVHLELMEHRKIEEKCPGCSRNHKEWFKIPDERAIAVVQKWMAWMGTEPYEKRGTGGEEKWELKAREMERLKELSQPLFPELVRESQARKKRLASLRPRASS</sequence>
<dbReference type="SMART" id="SM00974">
    <property type="entry name" value="T5orf172"/>
    <property type="match status" value="1"/>
</dbReference>
<gene>
    <name evidence="3" type="ORF">N7449_008771</name>
</gene>
<dbReference type="PANTHER" id="PTHR28094:SF1">
    <property type="entry name" value="MEIOTICALLY UP-REGULATED GENE 113 PROTEIN"/>
    <property type="match status" value="1"/>
</dbReference>
<dbReference type="OrthoDB" id="4356442at2759"/>
<feature type="domain" description="Bacteriophage T5 Orf172 DNA-binding" evidence="2">
    <location>
        <begin position="294"/>
        <end position="393"/>
    </location>
</feature>
<reference evidence="3" key="2">
    <citation type="journal article" date="2023" name="IMA Fungus">
        <title>Comparative genomic study of the Penicillium genus elucidates a diverse pangenome and 15 lateral gene transfer events.</title>
        <authorList>
            <person name="Petersen C."/>
            <person name="Sorensen T."/>
            <person name="Nielsen M.R."/>
            <person name="Sondergaard T.E."/>
            <person name="Sorensen J.L."/>
            <person name="Fitzpatrick D.A."/>
            <person name="Frisvad J.C."/>
            <person name="Nielsen K.L."/>
        </authorList>
    </citation>
    <scope>NUCLEOTIDE SEQUENCE</scope>
    <source>
        <strain evidence="3">IBT 20477</strain>
    </source>
</reference>
<dbReference type="AlphaFoldDB" id="A0A9W9J8U6"/>
<dbReference type="PANTHER" id="PTHR28094">
    <property type="entry name" value="MEIOTICALLY UP-REGULATED GENE 113 PROTEIN"/>
    <property type="match status" value="1"/>
</dbReference>
<keyword evidence="4" id="KW-1185">Reference proteome</keyword>
<accession>A0A9W9J8U6</accession>
<evidence type="ECO:0000313" key="4">
    <source>
        <dbReference type="Proteomes" id="UP001150942"/>
    </source>
</evidence>
<evidence type="ECO:0000259" key="2">
    <source>
        <dbReference type="SMART" id="SM00974"/>
    </source>
</evidence>